<accession>A0A0F9K8T7</accession>
<organism evidence="1">
    <name type="scientific">marine sediment metagenome</name>
    <dbReference type="NCBI Taxonomy" id="412755"/>
    <lineage>
        <taxon>unclassified sequences</taxon>
        <taxon>metagenomes</taxon>
        <taxon>ecological metagenomes</taxon>
    </lineage>
</organism>
<feature type="non-terminal residue" evidence="1">
    <location>
        <position position="1"/>
    </location>
</feature>
<proteinExistence type="predicted"/>
<comment type="caution">
    <text evidence="1">The sequence shown here is derived from an EMBL/GenBank/DDBJ whole genome shotgun (WGS) entry which is preliminary data.</text>
</comment>
<sequence length="359" mass="39072">NLVGGAGADLQGSVFIDVDSVYIDGGLSIGDQGNPGDNNLRVVGTSALIGIATIGANNADVTLGSTDASEFRYLDLKSVDAVHHAQLRIYGNDSTHRGYLYIYDQDDTDYIRLYNNAGSGIVASSENITLDPADNNVILDNAHLQIQSTYSIKHTNANADYWTHLYNNLTTTGWKWNDGDTSLRLMYFNNNTEFFRLWGSASAIRTNVQMYIGGTLTPEGAGTYSTGDGTNYWNDISYKTLTDRGCLGSFDGGVELQDGSIVSDVEAIKAIKVHPTKKTVYGTPMLDYRTFPKVSYKPADRDGTVLPRDGNDEPLPYTQIRGEEEIILQPADGIEMTSMFSIVLGAIKELNDKIEAIGG</sequence>
<name>A0A0F9K8T7_9ZZZZ</name>
<gene>
    <name evidence="1" type="ORF">LCGC14_1732490</name>
</gene>
<dbReference type="EMBL" id="LAZR01015738">
    <property type="protein sequence ID" value="KKM07578.1"/>
    <property type="molecule type" value="Genomic_DNA"/>
</dbReference>
<evidence type="ECO:0000313" key="1">
    <source>
        <dbReference type="EMBL" id="KKM07578.1"/>
    </source>
</evidence>
<dbReference type="AlphaFoldDB" id="A0A0F9K8T7"/>
<protein>
    <submittedName>
        <fullName evidence="1">Uncharacterized protein</fullName>
    </submittedName>
</protein>
<reference evidence="1" key="1">
    <citation type="journal article" date="2015" name="Nature">
        <title>Complex archaea that bridge the gap between prokaryotes and eukaryotes.</title>
        <authorList>
            <person name="Spang A."/>
            <person name="Saw J.H."/>
            <person name="Jorgensen S.L."/>
            <person name="Zaremba-Niedzwiedzka K."/>
            <person name="Martijn J."/>
            <person name="Lind A.E."/>
            <person name="van Eijk R."/>
            <person name="Schleper C."/>
            <person name="Guy L."/>
            <person name="Ettema T.J."/>
        </authorList>
    </citation>
    <scope>NUCLEOTIDE SEQUENCE</scope>
</reference>